<keyword evidence="5" id="KW-0413">Isomerase</keyword>
<gene>
    <name evidence="9" type="ORF">FFLO_04612</name>
</gene>
<dbReference type="InterPro" id="IPR002501">
    <property type="entry name" value="PsdUridine_synth_N"/>
</dbReference>
<evidence type="ECO:0000256" key="3">
    <source>
        <dbReference type="ARBA" id="ARBA00012787"/>
    </source>
</evidence>
<dbReference type="EC" id="5.4.99.25" evidence="3"/>
<evidence type="ECO:0000256" key="4">
    <source>
        <dbReference type="ARBA" id="ARBA00022694"/>
    </source>
</evidence>
<dbReference type="HAMAP" id="MF_01080">
    <property type="entry name" value="TruB_bact"/>
    <property type="match status" value="1"/>
</dbReference>
<dbReference type="PANTHER" id="PTHR13767:SF2">
    <property type="entry name" value="PSEUDOURIDYLATE SYNTHASE TRUB1"/>
    <property type="match status" value="1"/>
</dbReference>
<comment type="similarity">
    <text evidence="2">Belongs to the pseudouridine synthase TruB family.</text>
</comment>
<dbReference type="GO" id="GO:0160148">
    <property type="term" value="F:tRNA pseudouridine(55) synthase activity"/>
    <property type="evidence" value="ECO:0007669"/>
    <property type="project" value="UniProtKB-EC"/>
</dbReference>
<evidence type="ECO:0000256" key="1">
    <source>
        <dbReference type="ARBA" id="ARBA00001166"/>
    </source>
</evidence>
<dbReference type="Pfam" id="PF01509">
    <property type="entry name" value="TruB_N"/>
    <property type="match status" value="1"/>
</dbReference>
<accession>A0A8K0NM75</accession>
<sequence>MPKAPKVPQFPLNGLVGIEKPSGPTSMSIIDSIKPLLCESKFFLPPNTNNHTRADAKKMMKRKGGLKVGQGGTLDPLADGVLVLGIGRGTKHLGQFLECTKSYTTVGLLGSCTTSFDSEGEIISTAPYAHVTRETIEGVLDRFRGNIYQMPPIYSALKMDGKPLYEYARENKPLPRAIDPRAVTVSELVLEEFTPAQVVEGDGGHTYNPPVKHLSEEEVATYRKLTELTKTAASGQAEGLMDIPAADAEDKAKEDAQPGSSTVTQVKPPTFKLRMTVSSGTYVRSIVHDIGLAIGSAAHVVKLTRTRQGQFTLEPESTESTREEDFFVYDEDGPDKFDFGERKGGVISWDVMERAIKQRKAEIEEEHENEQKIAQGDVDEEELLASKPDNGKWRPKEWEREFFARFVSKD</sequence>
<comment type="catalytic activity">
    <reaction evidence="1">
        <text>a uridine in mRNA = a pseudouridine in mRNA</text>
        <dbReference type="Rhea" id="RHEA:56644"/>
        <dbReference type="Rhea" id="RHEA-COMP:14658"/>
        <dbReference type="Rhea" id="RHEA-COMP:14659"/>
        <dbReference type="ChEBI" id="CHEBI:65314"/>
        <dbReference type="ChEBI" id="CHEBI:65315"/>
    </reaction>
</comment>
<dbReference type="SUPFAM" id="SSF55120">
    <property type="entry name" value="Pseudouridine synthase"/>
    <property type="match status" value="1"/>
</dbReference>
<dbReference type="GO" id="GO:0005634">
    <property type="term" value="C:nucleus"/>
    <property type="evidence" value="ECO:0007669"/>
    <property type="project" value="TreeGrafter"/>
</dbReference>
<dbReference type="EMBL" id="JABELV010000100">
    <property type="protein sequence ID" value="KAG7531057.1"/>
    <property type="molecule type" value="Genomic_DNA"/>
</dbReference>
<protein>
    <recommendedName>
        <fullName evidence="3">tRNA pseudouridine(55) synthase</fullName>
        <ecNumber evidence="3">5.4.99.25</ecNumber>
    </recommendedName>
</protein>
<evidence type="ECO:0000313" key="9">
    <source>
        <dbReference type="EMBL" id="KAG7531057.1"/>
    </source>
</evidence>
<dbReference type="Gene3D" id="3.30.2350.10">
    <property type="entry name" value="Pseudouridine synthase"/>
    <property type="match status" value="1"/>
</dbReference>
<evidence type="ECO:0000259" key="8">
    <source>
        <dbReference type="Pfam" id="PF16198"/>
    </source>
</evidence>
<reference evidence="9" key="1">
    <citation type="submission" date="2020-04" db="EMBL/GenBank/DDBJ databases">
        <title>Analysis of mating type loci in Filobasidium floriforme.</title>
        <authorList>
            <person name="Nowrousian M."/>
        </authorList>
    </citation>
    <scope>NUCLEOTIDE SEQUENCE</scope>
    <source>
        <strain evidence="9">CBS 6242</strain>
    </source>
</reference>
<dbReference type="Proteomes" id="UP000812966">
    <property type="component" value="Unassembled WGS sequence"/>
</dbReference>
<comment type="caution">
    <text evidence="9">The sequence shown here is derived from an EMBL/GenBank/DDBJ whole genome shotgun (WGS) entry which is preliminary data.</text>
</comment>
<organism evidence="9 10">
    <name type="scientific">Filobasidium floriforme</name>
    <dbReference type="NCBI Taxonomy" id="5210"/>
    <lineage>
        <taxon>Eukaryota</taxon>
        <taxon>Fungi</taxon>
        <taxon>Dikarya</taxon>
        <taxon>Basidiomycota</taxon>
        <taxon>Agaricomycotina</taxon>
        <taxon>Tremellomycetes</taxon>
        <taxon>Filobasidiales</taxon>
        <taxon>Filobasidiaceae</taxon>
        <taxon>Filobasidium</taxon>
    </lineage>
</organism>
<evidence type="ECO:0000256" key="5">
    <source>
        <dbReference type="ARBA" id="ARBA00023235"/>
    </source>
</evidence>
<name>A0A8K0NM75_9TREE</name>
<dbReference type="InterPro" id="IPR014780">
    <property type="entry name" value="tRNA_psdUridine_synth_TruB"/>
</dbReference>
<evidence type="ECO:0000259" key="7">
    <source>
        <dbReference type="Pfam" id="PF01509"/>
    </source>
</evidence>
<dbReference type="GO" id="GO:0003723">
    <property type="term" value="F:RNA binding"/>
    <property type="evidence" value="ECO:0007669"/>
    <property type="project" value="InterPro"/>
</dbReference>
<dbReference type="AlphaFoldDB" id="A0A8K0NM75"/>
<dbReference type="PANTHER" id="PTHR13767">
    <property type="entry name" value="TRNA-PSEUDOURIDINE SYNTHASE"/>
    <property type="match status" value="1"/>
</dbReference>
<evidence type="ECO:0000256" key="6">
    <source>
        <dbReference type="SAM" id="MobiDB-lite"/>
    </source>
</evidence>
<evidence type="ECO:0000256" key="2">
    <source>
        <dbReference type="ARBA" id="ARBA00008999"/>
    </source>
</evidence>
<dbReference type="InterPro" id="IPR020103">
    <property type="entry name" value="PsdUridine_synth_cat_dom_sf"/>
</dbReference>
<evidence type="ECO:0000313" key="10">
    <source>
        <dbReference type="Proteomes" id="UP000812966"/>
    </source>
</evidence>
<feature type="domain" description="Pseudouridine synthase II N-terminal" evidence="7">
    <location>
        <begin position="57"/>
        <end position="197"/>
    </location>
</feature>
<feature type="region of interest" description="Disordered" evidence="6">
    <location>
        <begin position="362"/>
        <end position="390"/>
    </location>
</feature>
<dbReference type="GO" id="GO:1990481">
    <property type="term" value="P:mRNA pseudouridine synthesis"/>
    <property type="evidence" value="ECO:0007669"/>
    <property type="project" value="TreeGrafter"/>
</dbReference>
<dbReference type="GO" id="GO:0006400">
    <property type="term" value="P:tRNA modification"/>
    <property type="evidence" value="ECO:0007669"/>
    <property type="project" value="TreeGrafter"/>
</dbReference>
<keyword evidence="4" id="KW-0819">tRNA processing</keyword>
<feature type="domain" description="tRNA pseudouridylate synthase B C-terminal" evidence="8">
    <location>
        <begin position="284"/>
        <end position="315"/>
    </location>
</feature>
<dbReference type="Pfam" id="PF16198">
    <property type="entry name" value="TruB_C_2"/>
    <property type="match status" value="1"/>
</dbReference>
<keyword evidence="10" id="KW-1185">Reference proteome</keyword>
<dbReference type="InterPro" id="IPR032819">
    <property type="entry name" value="TruB_C"/>
</dbReference>
<proteinExistence type="inferred from homology"/>